<sequence>MRVVMSYQCLSSGGSELAVLLWGIKAIKVVSGVLMPIFSCVPFTCSGRVDVIEKRQCNLHELPAEVERSASCLEELYLDCNQICEIPEGLCRCKKLRSLSLGQNKILRVPPAIGSLIALEELHLEDNVHRYLPMPVNGMEWLKTSLIPELSDLPEELVKCSNLKILDLRLNLLTRLPDVVTRLSSLTHLYLFETSLTQLPPDIDQLQNLRSLDVRENQLRILPPAICQLKHLRELDLGRNELSHLPLNMGSLEVLEDLYVDHNVLSAVPDSLTSCGHLRTLDVSQNDLTALPKEIGDLEQLCELSIAENRIAALPNSIGRLKNLVTLKADSNALTELVPTIGECSSLLELYLFNNQLTTLPATIGGLKELSVLSIDENQLEEIPSAIGGCSKLSILTLRGNRLRELPLEVGRLANLRVLDLCDNILAFLPFTINVLFNLRALWLSVDQTSPLVPFESAQDPVTRVKVLTTYLLPQGKCQEEAGLMHPRRVSAGVSVRFGSEEGASDEDESVGHFERKGTPHPKTRSRAVTPRRQSIDGHFIPHSDSNDNSDSTLSLRRKSAGDVPNSDGSIFQRSSQIESENSEYRSKAHHSEAEEVNGVKMPKSIMRNVSSTSRCHITIVRDAISGFGLSLAGGRDSEPFKVNDTGLFISRVVDRGPSEAAGLLVGDKILSVNGVSVVDEPHHDLLSWDILDTLDYASHVVAEMMQKEDKLELLVERDAVASTSYSGCHEEKKKQTQLNGEGGGPIASEEVISTAIDRDLNGSLGFEEQIDDGHVVVSSVVALSDPGKEARIQVDDLVLLLLQTDGTAIPGAHLDLANSLTADENANEAYVVVERQQPSKLEERNTVVSLSQSSLPSTISETPTEGAFTTDTQTEASLVVDVAESSDRSVAVAALATPSAEHVTEDCGFAERFARDQPMETPLSSASSQAGAAVEHAMLTHPTPKRESPSRVGPPVAPKPKISVSGCESSAGVSSNKQQPHNKDQSSINEPEKMTLLSKIRKFESAAQIPDCDPNPNAQQVPPKKPLVSEEDVRKMKEEENKKLAAVTASFPIAVEEYIDDDLSFEHILNNNAIPSCIPRIVRTKNAERRLIAAAKQAKGNGESSDTSDIAETTLSELQKRQIWRQARYKSLEKDTAEAERMMQQRFGSIAEDGNLLENVHSTPDESTLNNGSDEDEVCATVLSDDGSELLLKTNVPSVRIST</sequence>
<dbReference type="PROSITE" id="PS51450">
    <property type="entry name" value="LRR"/>
    <property type="match status" value="2"/>
</dbReference>
<dbReference type="PANTHER" id="PTHR23119">
    <property type="entry name" value="DISCS LARGE"/>
    <property type="match status" value="1"/>
</dbReference>
<feature type="region of interest" description="Disordered" evidence="3">
    <location>
        <begin position="849"/>
        <end position="869"/>
    </location>
</feature>
<feature type="region of interest" description="Disordered" evidence="3">
    <location>
        <begin position="942"/>
        <end position="992"/>
    </location>
</feature>
<protein>
    <submittedName>
        <fullName evidence="6">PDZ domain-containing protein</fullName>
    </submittedName>
</protein>
<dbReference type="SMART" id="SM00369">
    <property type="entry name" value="LRR_TYP"/>
    <property type="match status" value="12"/>
</dbReference>
<evidence type="ECO:0000256" key="3">
    <source>
        <dbReference type="SAM" id="MobiDB-lite"/>
    </source>
</evidence>
<dbReference type="InterPro" id="IPR001611">
    <property type="entry name" value="Leu-rich_rpt"/>
</dbReference>
<dbReference type="GO" id="GO:0098609">
    <property type="term" value="P:cell-cell adhesion"/>
    <property type="evidence" value="ECO:0007669"/>
    <property type="project" value="TreeGrafter"/>
</dbReference>
<reference evidence="6" key="1">
    <citation type="submission" date="2023-03" db="UniProtKB">
        <authorList>
            <consortium name="WormBaseParasite"/>
        </authorList>
    </citation>
    <scope>IDENTIFICATION</scope>
</reference>
<dbReference type="GO" id="GO:0045197">
    <property type="term" value="P:establishment or maintenance of epithelial cell apical/basal polarity"/>
    <property type="evidence" value="ECO:0007669"/>
    <property type="project" value="TreeGrafter"/>
</dbReference>
<feature type="compositionally biased region" description="Polar residues" evidence="3">
    <location>
        <begin position="567"/>
        <end position="580"/>
    </location>
</feature>
<evidence type="ECO:0000313" key="5">
    <source>
        <dbReference type="Proteomes" id="UP000036681"/>
    </source>
</evidence>
<evidence type="ECO:0000259" key="4">
    <source>
        <dbReference type="PROSITE" id="PS50106"/>
    </source>
</evidence>
<dbReference type="InterPro" id="IPR032675">
    <property type="entry name" value="LRR_dom_sf"/>
</dbReference>
<evidence type="ECO:0000256" key="2">
    <source>
        <dbReference type="ARBA" id="ARBA00022737"/>
    </source>
</evidence>
<dbReference type="AlphaFoldDB" id="A0A9J2PEM5"/>
<feature type="compositionally biased region" description="Basic and acidic residues" evidence="3">
    <location>
        <begin position="534"/>
        <end position="546"/>
    </location>
</feature>
<dbReference type="Pfam" id="PF13855">
    <property type="entry name" value="LRR_8"/>
    <property type="match status" value="1"/>
</dbReference>
<dbReference type="InterPro" id="IPR036034">
    <property type="entry name" value="PDZ_sf"/>
</dbReference>
<dbReference type="PROSITE" id="PS50106">
    <property type="entry name" value="PDZ"/>
    <property type="match status" value="1"/>
</dbReference>
<dbReference type="InterPro" id="IPR050614">
    <property type="entry name" value="Synaptic_Scaffolding_LAP-MAGUK"/>
</dbReference>
<dbReference type="SMART" id="SM00228">
    <property type="entry name" value="PDZ"/>
    <property type="match status" value="2"/>
</dbReference>
<dbReference type="GO" id="GO:0014069">
    <property type="term" value="C:postsynaptic density"/>
    <property type="evidence" value="ECO:0007669"/>
    <property type="project" value="TreeGrafter"/>
</dbReference>
<dbReference type="SUPFAM" id="SSF50156">
    <property type="entry name" value="PDZ domain-like"/>
    <property type="match status" value="1"/>
</dbReference>
<dbReference type="GO" id="GO:0098887">
    <property type="term" value="P:neurotransmitter receptor transport, endosome to postsynaptic membrane"/>
    <property type="evidence" value="ECO:0007669"/>
    <property type="project" value="TreeGrafter"/>
</dbReference>
<organism evidence="5 6">
    <name type="scientific">Ascaris lumbricoides</name>
    <name type="common">Giant roundworm</name>
    <dbReference type="NCBI Taxonomy" id="6252"/>
    <lineage>
        <taxon>Eukaryota</taxon>
        <taxon>Metazoa</taxon>
        <taxon>Ecdysozoa</taxon>
        <taxon>Nematoda</taxon>
        <taxon>Chromadorea</taxon>
        <taxon>Rhabditida</taxon>
        <taxon>Spirurina</taxon>
        <taxon>Ascaridomorpha</taxon>
        <taxon>Ascaridoidea</taxon>
        <taxon>Ascarididae</taxon>
        <taxon>Ascaris</taxon>
    </lineage>
</organism>
<dbReference type="InterPro" id="IPR055414">
    <property type="entry name" value="LRR_R13L4/SHOC2-like"/>
</dbReference>
<dbReference type="PANTHER" id="PTHR23119:SF44">
    <property type="entry name" value="PROTEIN LAP4"/>
    <property type="match status" value="1"/>
</dbReference>
<dbReference type="GO" id="GO:0098968">
    <property type="term" value="P:neurotransmitter receptor transport postsynaptic membrane to endosome"/>
    <property type="evidence" value="ECO:0007669"/>
    <property type="project" value="TreeGrafter"/>
</dbReference>
<dbReference type="Gene3D" id="2.30.42.10">
    <property type="match status" value="1"/>
</dbReference>
<feature type="compositionally biased region" description="Basic and acidic residues" evidence="3">
    <location>
        <begin position="583"/>
        <end position="593"/>
    </location>
</feature>
<evidence type="ECO:0000313" key="6">
    <source>
        <dbReference type="WBParaSite" id="ALUE_0000842501-mRNA-1"/>
    </source>
</evidence>
<feature type="region of interest" description="Disordered" evidence="3">
    <location>
        <begin position="1009"/>
        <end position="1028"/>
    </location>
</feature>
<feature type="compositionally biased region" description="Low complexity" evidence="3">
    <location>
        <begin position="849"/>
        <end position="861"/>
    </location>
</feature>
<dbReference type="WBParaSite" id="ALUE_0000842501-mRNA-1">
    <property type="protein sequence ID" value="ALUE_0000842501-mRNA-1"/>
    <property type="gene ID" value="ALUE_0000842501"/>
</dbReference>
<dbReference type="Proteomes" id="UP000036681">
    <property type="component" value="Unplaced"/>
</dbReference>
<dbReference type="GO" id="GO:0043113">
    <property type="term" value="P:receptor clustering"/>
    <property type="evidence" value="ECO:0007669"/>
    <property type="project" value="TreeGrafter"/>
</dbReference>
<dbReference type="InterPro" id="IPR003591">
    <property type="entry name" value="Leu-rich_rpt_typical-subtyp"/>
</dbReference>
<dbReference type="InterPro" id="IPR001478">
    <property type="entry name" value="PDZ"/>
</dbReference>
<dbReference type="GO" id="GO:0045211">
    <property type="term" value="C:postsynaptic membrane"/>
    <property type="evidence" value="ECO:0007669"/>
    <property type="project" value="TreeGrafter"/>
</dbReference>
<accession>A0A9J2PEM5</accession>
<evidence type="ECO:0000256" key="1">
    <source>
        <dbReference type="ARBA" id="ARBA00022614"/>
    </source>
</evidence>
<feature type="region of interest" description="Disordered" evidence="3">
    <location>
        <begin position="500"/>
        <end position="593"/>
    </location>
</feature>
<dbReference type="GO" id="GO:0005912">
    <property type="term" value="C:adherens junction"/>
    <property type="evidence" value="ECO:0007669"/>
    <property type="project" value="TreeGrafter"/>
</dbReference>
<dbReference type="Gene3D" id="3.80.10.10">
    <property type="entry name" value="Ribonuclease Inhibitor"/>
    <property type="match status" value="3"/>
</dbReference>
<proteinExistence type="predicted"/>
<dbReference type="Pfam" id="PF00595">
    <property type="entry name" value="PDZ"/>
    <property type="match status" value="1"/>
</dbReference>
<keyword evidence="1" id="KW-0433">Leucine-rich repeat</keyword>
<keyword evidence="5" id="KW-1185">Reference proteome</keyword>
<dbReference type="GO" id="GO:0016323">
    <property type="term" value="C:basolateral plasma membrane"/>
    <property type="evidence" value="ECO:0007669"/>
    <property type="project" value="TreeGrafter"/>
</dbReference>
<dbReference type="SMART" id="SM00364">
    <property type="entry name" value="LRR_BAC"/>
    <property type="match status" value="10"/>
</dbReference>
<keyword evidence="2" id="KW-0677">Repeat</keyword>
<dbReference type="GO" id="GO:0019901">
    <property type="term" value="F:protein kinase binding"/>
    <property type="evidence" value="ECO:0007669"/>
    <property type="project" value="TreeGrafter"/>
</dbReference>
<feature type="domain" description="PDZ" evidence="4">
    <location>
        <begin position="617"/>
        <end position="685"/>
    </location>
</feature>
<dbReference type="Pfam" id="PF23598">
    <property type="entry name" value="LRR_14"/>
    <property type="match status" value="1"/>
</dbReference>
<feature type="compositionally biased region" description="Polar residues" evidence="3">
    <location>
        <begin position="967"/>
        <end position="990"/>
    </location>
</feature>
<dbReference type="SUPFAM" id="SSF52058">
    <property type="entry name" value="L domain-like"/>
    <property type="match status" value="2"/>
</dbReference>
<name>A0A9J2PEM5_ASCLU</name>